<evidence type="ECO:0000256" key="4">
    <source>
        <dbReference type="ARBA" id="ARBA00022771"/>
    </source>
</evidence>
<keyword evidence="13" id="KW-1185">Reference proteome</keyword>
<dbReference type="PROSITE" id="PS50157">
    <property type="entry name" value="ZINC_FINGER_C2H2_2"/>
    <property type="match status" value="10"/>
</dbReference>
<organism evidence="12 13">
    <name type="scientific">Polypedilum vanderplanki</name>
    <name type="common">Sleeping chironomid midge</name>
    <dbReference type="NCBI Taxonomy" id="319348"/>
    <lineage>
        <taxon>Eukaryota</taxon>
        <taxon>Metazoa</taxon>
        <taxon>Ecdysozoa</taxon>
        <taxon>Arthropoda</taxon>
        <taxon>Hexapoda</taxon>
        <taxon>Insecta</taxon>
        <taxon>Pterygota</taxon>
        <taxon>Neoptera</taxon>
        <taxon>Endopterygota</taxon>
        <taxon>Diptera</taxon>
        <taxon>Nematocera</taxon>
        <taxon>Chironomoidea</taxon>
        <taxon>Chironomidae</taxon>
        <taxon>Chironominae</taxon>
        <taxon>Polypedilum</taxon>
        <taxon>Polypedilum</taxon>
    </lineage>
</organism>
<feature type="domain" description="C2H2-type" evidence="11">
    <location>
        <begin position="130"/>
        <end position="158"/>
    </location>
</feature>
<feature type="domain" description="C2H2-type" evidence="11">
    <location>
        <begin position="21"/>
        <end position="48"/>
    </location>
</feature>
<keyword evidence="2" id="KW-0479">Metal-binding</keyword>
<feature type="domain" description="C2H2-type" evidence="11">
    <location>
        <begin position="420"/>
        <end position="448"/>
    </location>
</feature>
<keyword evidence="6" id="KW-0805">Transcription regulation</keyword>
<evidence type="ECO:0000259" key="11">
    <source>
        <dbReference type="PROSITE" id="PS50157"/>
    </source>
</evidence>
<dbReference type="PANTHER" id="PTHR16515:SF49">
    <property type="entry name" value="GASTRULA ZINC FINGER PROTEIN XLCGF49.1-LIKE-RELATED"/>
    <property type="match status" value="1"/>
</dbReference>
<dbReference type="Gene3D" id="3.30.160.60">
    <property type="entry name" value="Classic Zinc Finger"/>
    <property type="match status" value="6"/>
</dbReference>
<evidence type="ECO:0000256" key="8">
    <source>
        <dbReference type="ARBA" id="ARBA00023163"/>
    </source>
</evidence>
<proteinExistence type="predicted"/>
<keyword evidence="5" id="KW-0862">Zinc</keyword>
<dbReference type="InterPro" id="IPR036236">
    <property type="entry name" value="Znf_C2H2_sf"/>
</dbReference>
<evidence type="ECO:0000313" key="12">
    <source>
        <dbReference type="EMBL" id="KAG5668943.1"/>
    </source>
</evidence>
<feature type="domain" description="C2H2-type" evidence="11">
    <location>
        <begin position="392"/>
        <end position="419"/>
    </location>
</feature>
<evidence type="ECO:0000256" key="7">
    <source>
        <dbReference type="ARBA" id="ARBA00023125"/>
    </source>
</evidence>
<evidence type="ECO:0000256" key="6">
    <source>
        <dbReference type="ARBA" id="ARBA00023015"/>
    </source>
</evidence>
<feature type="domain" description="C2H2-type" evidence="11">
    <location>
        <begin position="504"/>
        <end position="529"/>
    </location>
</feature>
<dbReference type="GO" id="GO:0008270">
    <property type="term" value="F:zinc ion binding"/>
    <property type="evidence" value="ECO:0007669"/>
    <property type="project" value="UniProtKB-KW"/>
</dbReference>
<evidence type="ECO:0000256" key="9">
    <source>
        <dbReference type="ARBA" id="ARBA00023242"/>
    </source>
</evidence>
<keyword evidence="3" id="KW-0677">Repeat</keyword>
<keyword evidence="7" id="KW-0238">DNA-binding</keyword>
<feature type="domain" description="C2H2-type" evidence="11">
    <location>
        <begin position="214"/>
        <end position="240"/>
    </location>
</feature>
<comment type="subcellular location">
    <subcellularLocation>
        <location evidence="1">Nucleus</location>
    </subcellularLocation>
</comment>
<gene>
    <name evidence="12" type="ORF">PVAND_016849</name>
</gene>
<dbReference type="Proteomes" id="UP001107558">
    <property type="component" value="Chromosome 4"/>
</dbReference>
<reference evidence="12" key="1">
    <citation type="submission" date="2021-03" db="EMBL/GenBank/DDBJ databases">
        <title>Chromosome level genome of the anhydrobiotic midge Polypedilum vanderplanki.</title>
        <authorList>
            <person name="Yoshida Y."/>
            <person name="Kikawada T."/>
            <person name="Gusev O."/>
        </authorList>
    </citation>
    <scope>NUCLEOTIDE SEQUENCE</scope>
    <source>
        <strain evidence="12">NIAS01</strain>
        <tissue evidence="12">Whole body or cell culture</tissue>
    </source>
</reference>
<dbReference type="GO" id="GO:0010468">
    <property type="term" value="P:regulation of gene expression"/>
    <property type="evidence" value="ECO:0007669"/>
    <property type="project" value="TreeGrafter"/>
</dbReference>
<sequence length="529" mass="63114">MSVVKINSNQLQIMQESSNKFKCRHCSEIFEYKSQLILHEITHKSKITCQVCSKKIFKDKIKEHMKVHLKNKAYICNFCGDRYATRSLLLPHLRSHLTSKVFNCSKCKRGFNDKRHYNNHLLTHIEDQPFKCDLCPKSYKRKQLLEFHLIGQHQTERKLKCTACDFTSKTLGELKKHRLVHLKNFVCEVCKKEFKERRFLRIHNEAVHVKSYDYQCTLCDKKFVTENYVKRHLRVKHKADLCNFKNLKDEENKKSKERRERKAEVSDEIKTVEKIKEEIEEIPEVSQNVLENIKKEPKDLELEAGIIQNGSENTNKFQMRKSFKLAKNSELLENSENSETIIKIENEHITIEKEKIEIPKFIRPKIQKFSFSSFLSPFKKEMHGKALVINSFTCTICQKSFEHQSSLLIHEMQHRFDNKFICDICGKKFNEKLMLEVHINVRHVNVKNFNCNQCEFTTTKYQNYRIHKLTHREILFKCEKCRKNFKSLELLEEHKKLAHKMKDYNCEICGKFFKTSSYVLKHIKLRHSL</sequence>
<protein>
    <recommendedName>
        <fullName evidence="11">C2H2-type domain-containing protein</fullName>
    </recommendedName>
</protein>
<keyword evidence="8" id="KW-0804">Transcription</keyword>
<dbReference type="OrthoDB" id="6077919at2759"/>
<feature type="domain" description="C2H2-type" evidence="11">
    <location>
        <begin position="476"/>
        <end position="504"/>
    </location>
</feature>
<evidence type="ECO:0000256" key="1">
    <source>
        <dbReference type="ARBA" id="ARBA00004123"/>
    </source>
</evidence>
<name>A0A9J6BH83_POLVA</name>
<feature type="domain" description="C2H2-type" evidence="11">
    <location>
        <begin position="185"/>
        <end position="213"/>
    </location>
</feature>
<accession>A0A9J6BH83</accession>
<evidence type="ECO:0000256" key="10">
    <source>
        <dbReference type="PROSITE-ProRule" id="PRU00042"/>
    </source>
</evidence>
<keyword evidence="9" id="KW-0539">Nucleus</keyword>
<keyword evidence="4 10" id="KW-0863">Zinc-finger</keyword>
<dbReference type="InterPro" id="IPR050331">
    <property type="entry name" value="Zinc_finger"/>
</dbReference>
<dbReference type="SUPFAM" id="SSF57667">
    <property type="entry name" value="beta-beta-alpha zinc fingers"/>
    <property type="match status" value="7"/>
</dbReference>
<dbReference type="InterPro" id="IPR013087">
    <property type="entry name" value="Znf_C2H2_type"/>
</dbReference>
<dbReference type="Pfam" id="PF00096">
    <property type="entry name" value="zf-C2H2"/>
    <property type="match status" value="6"/>
</dbReference>
<dbReference type="EMBL" id="JADBJN010000004">
    <property type="protein sequence ID" value="KAG5668943.1"/>
    <property type="molecule type" value="Genomic_DNA"/>
</dbReference>
<dbReference type="PROSITE" id="PS00028">
    <property type="entry name" value="ZINC_FINGER_C2H2_1"/>
    <property type="match status" value="10"/>
</dbReference>
<evidence type="ECO:0000256" key="3">
    <source>
        <dbReference type="ARBA" id="ARBA00022737"/>
    </source>
</evidence>
<feature type="domain" description="C2H2-type" evidence="11">
    <location>
        <begin position="102"/>
        <end position="129"/>
    </location>
</feature>
<dbReference type="PANTHER" id="PTHR16515">
    <property type="entry name" value="PR DOMAIN ZINC FINGER PROTEIN"/>
    <property type="match status" value="1"/>
</dbReference>
<evidence type="ECO:0000313" key="13">
    <source>
        <dbReference type="Proteomes" id="UP001107558"/>
    </source>
</evidence>
<dbReference type="GO" id="GO:0005634">
    <property type="term" value="C:nucleus"/>
    <property type="evidence" value="ECO:0007669"/>
    <property type="project" value="TreeGrafter"/>
</dbReference>
<dbReference type="AlphaFoldDB" id="A0A9J6BH83"/>
<dbReference type="SMART" id="SM00355">
    <property type="entry name" value="ZnF_C2H2"/>
    <property type="match status" value="13"/>
</dbReference>
<evidence type="ECO:0000256" key="2">
    <source>
        <dbReference type="ARBA" id="ARBA00022723"/>
    </source>
</evidence>
<comment type="caution">
    <text evidence="12">The sequence shown here is derived from an EMBL/GenBank/DDBJ whole genome shotgun (WGS) entry which is preliminary data.</text>
</comment>
<evidence type="ECO:0000256" key="5">
    <source>
        <dbReference type="ARBA" id="ARBA00022833"/>
    </source>
</evidence>
<feature type="domain" description="C2H2-type" evidence="11">
    <location>
        <begin position="74"/>
        <end position="101"/>
    </location>
</feature>